<sequence length="171" mass="18948">MEGESSSDKTPLILGRPFLKTAQTKIDVHAGILSMEFGDSIVRFNILDAMKHPMEEHSVFHIDLIDDLVNNSYADLCEEFPEIADFGDSMCGDLCASCDGDKSCSVCSEISAFLGYDESVPVLADCTTVELQDVTTKRNFKANGHRLKHFYDGFHEHTMKEAALLDATYPT</sequence>
<dbReference type="EMBL" id="CM056814">
    <property type="protein sequence ID" value="KAJ8627398.1"/>
    <property type="molecule type" value="Genomic_DNA"/>
</dbReference>
<comment type="caution">
    <text evidence="1">The sequence shown here is derived from an EMBL/GenBank/DDBJ whole genome shotgun (WGS) entry which is preliminary data.</text>
</comment>
<dbReference type="Proteomes" id="UP001234297">
    <property type="component" value="Chromosome 6"/>
</dbReference>
<keyword evidence="2" id="KW-1185">Reference proteome</keyword>
<protein>
    <submittedName>
        <fullName evidence="1">Uncharacterized protein</fullName>
    </submittedName>
</protein>
<name>A0ACC2L2A7_PERAE</name>
<evidence type="ECO:0000313" key="2">
    <source>
        <dbReference type="Proteomes" id="UP001234297"/>
    </source>
</evidence>
<reference evidence="1 2" key="1">
    <citation type="journal article" date="2022" name="Hortic Res">
        <title>A haplotype resolved chromosomal level avocado genome allows analysis of novel avocado genes.</title>
        <authorList>
            <person name="Nath O."/>
            <person name="Fletcher S.J."/>
            <person name="Hayward A."/>
            <person name="Shaw L.M."/>
            <person name="Masouleh A.K."/>
            <person name="Furtado A."/>
            <person name="Henry R.J."/>
            <person name="Mitter N."/>
        </authorList>
    </citation>
    <scope>NUCLEOTIDE SEQUENCE [LARGE SCALE GENOMIC DNA]</scope>
    <source>
        <strain evidence="2">cv. Hass</strain>
    </source>
</reference>
<organism evidence="1 2">
    <name type="scientific">Persea americana</name>
    <name type="common">Avocado</name>
    <dbReference type="NCBI Taxonomy" id="3435"/>
    <lineage>
        <taxon>Eukaryota</taxon>
        <taxon>Viridiplantae</taxon>
        <taxon>Streptophyta</taxon>
        <taxon>Embryophyta</taxon>
        <taxon>Tracheophyta</taxon>
        <taxon>Spermatophyta</taxon>
        <taxon>Magnoliopsida</taxon>
        <taxon>Magnoliidae</taxon>
        <taxon>Laurales</taxon>
        <taxon>Lauraceae</taxon>
        <taxon>Persea</taxon>
    </lineage>
</organism>
<proteinExistence type="predicted"/>
<gene>
    <name evidence="1" type="ORF">MRB53_020705</name>
</gene>
<accession>A0ACC2L2A7</accession>
<evidence type="ECO:0000313" key="1">
    <source>
        <dbReference type="EMBL" id="KAJ8627398.1"/>
    </source>
</evidence>